<name>W7TAK9_9STRA</name>
<feature type="signal peptide" evidence="1">
    <location>
        <begin position="1"/>
        <end position="23"/>
    </location>
</feature>
<evidence type="ECO:0000313" key="2">
    <source>
        <dbReference type="EMBL" id="EWM20513.1"/>
    </source>
</evidence>
<protein>
    <submittedName>
        <fullName evidence="2">Uncharacterized protein</fullName>
    </submittedName>
</protein>
<accession>W7TAK9</accession>
<dbReference type="Proteomes" id="UP000019335">
    <property type="component" value="Unassembled WGS sequence"/>
</dbReference>
<evidence type="ECO:0000256" key="1">
    <source>
        <dbReference type="SAM" id="SignalP"/>
    </source>
</evidence>
<organism evidence="2 3">
    <name type="scientific">Nannochloropsis gaditana</name>
    <dbReference type="NCBI Taxonomy" id="72520"/>
    <lineage>
        <taxon>Eukaryota</taxon>
        <taxon>Sar</taxon>
        <taxon>Stramenopiles</taxon>
        <taxon>Ochrophyta</taxon>
        <taxon>Eustigmatophyceae</taxon>
        <taxon>Eustigmatales</taxon>
        <taxon>Monodopsidaceae</taxon>
        <taxon>Nannochloropsis</taxon>
    </lineage>
</organism>
<keyword evidence="3" id="KW-1185">Reference proteome</keyword>
<evidence type="ECO:0000313" key="3">
    <source>
        <dbReference type="Proteomes" id="UP000019335"/>
    </source>
</evidence>
<dbReference type="AlphaFoldDB" id="W7TAK9"/>
<dbReference type="EMBL" id="AZIL01003019">
    <property type="protein sequence ID" value="EWM20513.1"/>
    <property type="molecule type" value="Genomic_DNA"/>
</dbReference>
<reference evidence="2 3" key="1">
    <citation type="journal article" date="2014" name="Mol. Plant">
        <title>Chromosome Scale Genome Assembly and Transcriptome Profiling of Nannochloropsis gaditana in Nitrogen Depletion.</title>
        <authorList>
            <person name="Corteggiani Carpinelli E."/>
            <person name="Telatin A."/>
            <person name="Vitulo N."/>
            <person name="Forcato C."/>
            <person name="D'Angelo M."/>
            <person name="Schiavon R."/>
            <person name="Vezzi A."/>
            <person name="Giacometti G.M."/>
            <person name="Morosinotto T."/>
            <person name="Valle G."/>
        </authorList>
    </citation>
    <scope>NUCLEOTIDE SEQUENCE [LARGE SCALE GENOMIC DNA]</scope>
    <source>
        <strain evidence="2 3">B-31</strain>
    </source>
</reference>
<dbReference type="OrthoDB" id="5955626at2759"/>
<feature type="chain" id="PRO_5004903367" evidence="1">
    <location>
        <begin position="24"/>
        <end position="365"/>
    </location>
</feature>
<gene>
    <name evidence="2" type="ORF">Naga_100235g2</name>
</gene>
<proteinExistence type="predicted"/>
<sequence length="365" mass="41423">MRVQCSRMKWTYIFSLVISLVCFDMLGKGPGYSSHLSNVEVRSALPARIAIAIQGSAKQIDELQEVLSHMSTQSDVDLFVLLYDESVNSTSINAWYQWLFEPRTPLRELIYNSSTTWTTGRNMLAQAMYREETRRRKQYKYWVFLDADMWMINCNRCPASIAGTACCWDYFMSGVLLSSSSFATVTGSVPRSMQTILDDLSRNKSLDKTFVFSDCSDAQLQAFHRDAVPVLLPYHPDLDAKSWWSSQGILFRFTSGCLAGSNVNLGRHFTEQQPVHTDYPRSRTQALIEAETNIVTAHFPSISDLLTRPGLCVNQGLGEIREMVTSADLGQILHWQSTENFQRCLSAKKDFFMEEVGMHVPPAPR</sequence>
<comment type="caution">
    <text evidence="2">The sequence shown here is derived from an EMBL/GenBank/DDBJ whole genome shotgun (WGS) entry which is preliminary data.</text>
</comment>
<keyword evidence="1" id="KW-0732">Signal</keyword>